<dbReference type="AlphaFoldDB" id="E3N7H1"/>
<dbReference type="InParanoid" id="E3N7H1"/>
<dbReference type="GeneID" id="9813173"/>
<dbReference type="EMBL" id="DS268547">
    <property type="protein sequence ID" value="EFO88511.1"/>
    <property type="molecule type" value="Genomic_DNA"/>
</dbReference>
<organism evidence="2">
    <name type="scientific">Caenorhabditis remanei</name>
    <name type="common">Caenorhabditis vulgaris</name>
    <dbReference type="NCBI Taxonomy" id="31234"/>
    <lineage>
        <taxon>Eukaryota</taxon>
        <taxon>Metazoa</taxon>
        <taxon>Ecdysozoa</taxon>
        <taxon>Nematoda</taxon>
        <taxon>Chromadorea</taxon>
        <taxon>Rhabditida</taxon>
        <taxon>Rhabditina</taxon>
        <taxon>Rhabditomorpha</taxon>
        <taxon>Rhabditoidea</taxon>
        <taxon>Rhabditidae</taxon>
        <taxon>Peloderinae</taxon>
        <taxon>Caenorhabditis</taxon>
    </lineage>
</organism>
<name>E3N7H1_CAERE</name>
<proteinExistence type="predicted"/>
<reference evidence="1" key="1">
    <citation type="submission" date="2007-07" db="EMBL/GenBank/DDBJ databases">
        <title>PCAP assembly of the Caenorhabditis remanei genome.</title>
        <authorList>
            <consortium name="The Caenorhabditis remanei Sequencing Consortium"/>
            <person name="Wilson R.K."/>
        </authorList>
    </citation>
    <scope>NUCLEOTIDE SEQUENCE [LARGE SCALE GENOMIC DNA]</scope>
    <source>
        <strain evidence="1">PB4641</strain>
    </source>
</reference>
<keyword evidence="2" id="KW-1185">Reference proteome</keyword>
<dbReference type="Proteomes" id="UP000008281">
    <property type="component" value="Unassembled WGS sequence"/>
</dbReference>
<evidence type="ECO:0000313" key="2">
    <source>
        <dbReference type="Proteomes" id="UP000008281"/>
    </source>
</evidence>
<dbReference type="CTD" id="9813173"/>
<accession>E3N7H1</accession>
<dbReference type="KEGG" id="crq:GCK72_019651"/>
<dbReference type="RefSeq" id="XP_003095677.2">
    <property type="nucleotide sequence ID" value="XM_003095629.2"/>
</dbReference>
<protein>
    <submittedName>
        <fullName evidence="1">Uncharacterized protein</fullName>
    </submittedName>
</protein>
<sequence>MDELKAKYGEQMLNREKNLKNQAPNNDREGLIFRFLLQTIMRLDEAIRNGLRVQIGKMFDTENGIVHLRLDGGQGNRSVTPEEAREIIGETIHILLVHRMGTVVSNDENIANLIGNFLIQLADTVDNTQYYKRVVRQLKQVFGDPFDEGTPITVNAIQRIFDLIIETLKRDQHSD</sequence>
<gene>
    <name evidence="1" type="ORF">CRE_13077</name>
</gene>
<dbReference type="HOGENOM" id="CLU_1533995_0_0_1"/>
<evidence type="ECO:0000313" key="1">
    <source>
        <dbReference type="EMBL" id="EFO88511.1"/>
    </source>
</evidence>